<accession>C6A3N4</accession>
<evidence type="ECO:0000313" key="2">
    <source>
        <dbReference type="EMBL" id="ACS90229.1"/>
    </source>
</evidence>
<reference evidence="2 3" key="1">
    <citation type="journal article" date="2009" name="Appl. Environ. Microbiol.">
        <title>Metabolic versatility and indigenous origin of the archaeon Thermococcus sibiricus, isolated from a siberian oil reservoir, as revealed by genome analysis.</title>
        <authorList>
            <person name="Mardanov A.V."/>
            <person name="Ravin N.V."/>
            <person name="Svetlitchnyi V.A."/>
            <person name="Beletsky A.V."/>
            <person name="Miroshnichenko M.L."/>
            <person name="Bonch-Osmolovskaya E.A."/>
            <person name="Skryabin K.G."/>
        </authorList>
    </citation>
    <scope>NUCLEOTIDE SEQUENCE [LARGE SCALE GENOMIC DNA]</scope>
    <source>
        <strain evidence="3">DSM 12597 / MM 739</strain>
    </source>
</reference>
<dbReference type="InterPro" id="IPR027417">
    <property type="entry name" value="P-loop_NTPase"/>
</dbReference>
<sequence length="248" mass="29051">MVVIMELIKTKIPQLDEALGGGILEDSIVLITYDTYSQGWTLAFEILRNRIEDGDFGVIINSVVPISMLNLELKRINFDLNEKGENGDLGIIDIFASFYGIEYEQPYIYYENMDQETYLPKFMALYRQMLKEKIKDRRPIGIQVTADGFAFLLGEERELRTFQKNLAEKENALIREKRKRPINITLLNRHRVSQRYLSWLSLYSQYQIDFNSQESQMEEKMLIRKSPLPSFKPTKLNFKIENGKVLIT</sequence>
<dbReference type="KEGG" id="tsi:TSIB_1175"/>
<protein>
    <submittedName>
        <fullName evidence="2">Uncharacterized protein</fullName>
    </submittedName>
</protein>
<dbReference type="Gene3D" id="3.40.50.300">
    <property type="entry name" value="P-loop containing nucleotide triphosphate hydrolases"/>
    <property type="match status" value="1"/>
</dbReference>
<name>C6A3N4_THESM</name>
<dbReference type="eggNOG" id="arCOG03808">
    <property type="taxonomic scope" value="Archaea"/>
</dbReference>
<dbReference type="Proteomes" id="UP000009079">
    <property type="component" value="Chromosome"/>
</dbReference>
<gene>
    <name evidence="2" type="ordered locus">TSIB_1175</name>
</gene>
<keyword evidence="3" id="KW-1185">Reference proteome</keyword>
<dbReference type="AlphaFoldDB" id="C6A3N4"/>
<keyword evidence="1" id="KW-0175">Coiled coil</keyword>
<dbReference type="HOGENOM" id="CLU_096716_0_0_2"/>
<evidence type="ECO:0000313" key="3">
    <source>
        <dbReference type="Proteomes" id="UP000009079"/>
    </source>
</evidence>
<dbReference type="EMBL" id="CP001463">
    <property type="protein sequence ID" value="ACS90229.1"/>
    <property type="molecule type" value="Genomic_DNA"/>
</dbReference>
<organism evidence="2 3">
    <name type="scientific">Thermococcus sibiricus (strain DSM 12597 / MM 739)</name>
    <dbReference type="NCBI Taxonomy" id="604354"/>
    <lineage>
        <taxon>Archaea</taxon>
        <taxon>Methanobacteriati</taxon>
        <taxon>Methanobacteriota</taxon>
        <taxon>Thermococci</taxon>
        <taxon>Thermococcales</taxon>
        <taxon>Thermococcaceae</taxon>
        <taxon>Thermococcus</taxon>
    </lineage>
</organism>
<feature type="coiled-coil region" evidence="1">
    <location>
        <begin position="152"/>
        <end position="179"/>
    </location>
</feature>
<evidence type="ECO:0000256" key="1">
    <source>
        <dbReference type="SAM" id="Coils"/>
    </source>
</evidence>
<proteinExistence type="predicted"/>